<feature type="domain" description="Jacalin-type lectin" evidence="8">
    <location>
        <begin position="150"/>
        <end position="287"/>
    </location>
</feature>
<dbReference type="InterPro" id="IPR006652">
    <property type="entry name" value="Kelch_1"/>
</dbReference>
<keyword evidence="4" id="KW-0430">Lectin</keyword>
<dbReference type="PANTHER" id="PTHR47435:SF5">
    <property type="entry name" value="NITRILE-SPECIFIER PROTEIN 1-RELATED"/>
    <property type="match status" value="1"/>
</dbReference>
<dbReference type="PROSITE" id="PS51752">
    <property type="entry name" value="JACALIN_LECTIN"/>
    <property type="match status" value="2"/>
</dbReference>
<evidence type="ECO:0000256" key="1">
    <source>
        <dbReference type="ARBA" id="ARBA00001954"/>
    </source>
</evidence>
<dbReference type="Pfam" id="PF01419">
    <property type="entry name" value="Jacalin"/>
    <property type="match status" value="2"/>
</dbReference>
<dbReference type="SMART" id="SM00612">
    <property type="entry name" value="Kelch"/>
    <property type="match status" value="3"/>
</dbReference>
<comment type="cofactor">
    <cofactor evidence="1">
        <name>Fe(2+)</name>
        <dbReference type="ChEBI" id="CHEBI:29033"/>
    </cofactor>
</comment>
<proteinExistence type="inferred from homology"/>
<keyword evidence="5" id="KW-0677">Repeat</keyword>
<evidence type="ECO:0000313" key="9">
    <source>
        <dbReference type="EMBL" id="VDC72417.1"/>
    </source>
</evidence>
<sequence>MAQKLDAKGGKQGNAWDDGVHENVRKVYLGKGPDCIAFVKFEYVDGTNVVIGDEHGEKTQEIEEFVVDVDDYIVYVEAFRETATQETIVDLKFETCKGKTNKHFTTSPGVKFVLQGGKIVGFHGRSTNVLHALGAYVSDPISTFQLHGKWTKLEAKGGKKGNVWDDGVHENVRKVYVGQGQDCISFVKFEYVDGSEVVAGDEHGEQTQQVEEFEIDEDDYIVYVEAFREKVTQETIVALKFETYKGKTNMHIETSPGVKFVLQGGKIVGFHGCSTDVLHSLGAYVSFSSTLDSLGNWIKVEQNGEGPGLRCSHAIAQVGNKIYSFGGEFFTPNVPIDKDLYVFDLETKSWSIAPATGDIPHLSCLGARMVSVGSSLYVFGGRDASRNYNGFYSFDTNTNEWKLLTPVEEGPAPRSFHSMAADETNVYVFGGVGATERLKTLDAYNIADQKWVQCATPGESVSIRGGAGLQVVQGKVWVVYGFNGCEIDDVHYYDPVEDTWTQVETFGEKPSARSVFASAVVGKHIVLFGGEIAMDPQAHVGPGQLIDGTFALDTETLKWERLDKFGGEEETGLSIHTPDVRGWSASTSGIIDGKKGLLMHGGKAVTNDRFDDLFFYEFDSA</sequence>
<dbReference type="SUPFAM" id="SSF117281">
    <property type="entry name" value="Kelch motif"/>
    <property type="match status" value="1"/>
</dbReference>
<dbReference type="InterPro" id="IPR001229">
    <property type="entry name" value="Jacalin-like_lectin_dom"/>
</dbReference>
<keyword evidence="6" id="KW-0408">Iron</keyword>
<dbReference type="GO" id="GO:0019760">
    <property type="term" value="P:glucosinolate metabolic process"/>
    <property type="evidence" value="ECO:0007669"/>
    <property type="project" value="UniProtKB-ARBA"/>
</dbReference>
<dbReference type="GO" id="GO:0016829">
    <property type="term" value="F:lyase activity"/>
    <property type="evidence" value="ECO:0007669"/>
    <property type="project" value="UniProtKB-KW"/>
</dbReference>
<evidence type="ECO:0000256" key="7">
    <source>
        <dbReference type="ARBA" id="ARBA00023239"/>
    </source>
</evidence>
<dbReference type="InterPro" id="IPR015915">
    <property type="entry name" value="Kelch-typ_b-propeller"/>
</dbReference>
<reference evidence="9" key="1">
    <citation type="submission" date="2018-11" db="EMBL/GenBank/DDBJ databases">
        <authorList>
            <consortium name="Genoscope - CEA"/>
            <person name="William W."/>
        </authorList>
    </citation>
    <scope>NUCLEOTIDE SEQUENCE</scope>
</reference>
<dbReference type="FunFam" id="2.100.10.30:FF:000001">
    <property type="entry name" value="Jacalin-related lectin 33"/>
    <property type="match status" value="2"/>
</dbReference>
<dbReference type="CDD" id="cd09612">
    <property type="entry name" value="Jacalin"/>
    <property type="match status" value="2"/>
</dbReference>
<accession>A0A3P5YXB8</accession>
<dbReference type="AlphaFoldDB" id="A0A3P5YXB8"/>
<evidence type="ECO:0000256" key="4">
    <source>
        <dbReference type="ARBA" id="ARBA00022734"/>
    </source>
</evidence>
<dbReference type="PANTHER" id="PTHR47435">
    <property type="entry name" value="KELCH REPEAT PROTEIN (AFU_ORTHOLOGUE AFUA_5G12780)"/>
    <property type="match status" value="1"/>
</dbReference>
<dbReference type="GO" id="GO:0030246">
    <property type="term" value="F:carbohydrate binding"/>
    <property type="evidence" value="ECO:0007669"/>
    <property type="project" value="UniProtKB-KW"/>
</dbReference>
<dbReference type="EMBL" id="LR031570">
    <property type="protein sequence ID" value="VDC72417.1"/>
    <property type="molecule type" value="Genomic_DNA"/>
</dbReference>
<organism evidence="9">
    <name type="scientific">Brassica campestris</name>
    <name type="common">Field mustard</name>
    <dbReference type="NCBI Taxonomy" id="3711"/>
    <lineage>
        <taxon>Eukaryota</taxon>
        <taxon>Viridiplantae</taxon>
        <taxon>Streptophyta</taxon>
        <taxon>Embryophyta</taxon>
        <taxon>Tracheophyta</taxon>
        <taxon>Spermatophyta</taxon>
        <taxon>Magnoliopsida</taxon>
        <taxon>eudicotyledons</taxon>
        <taxon>Gunneridae</taxon>
        <taxon>Pentapetalae</taxon>
        <taxon>rosids</taxon>
        <taxon>malvids</taxon>
        <taxon>Brassicales</taxon>
        <taxon>Brassicaceae</taxon>
        <taxon>Brassiceae</taxon>
        <taxon>Brassica</taxon>
    </lineage>
</organism>
<name>A0A3P5YXB8_BRACM</name>
<evidence type="ECO:0000256" key="2">
    <source>
        <dbReference type="ARBA" id="ARBA00006568"/>
    </source>
</evidence>
<dbReference type="Pfam" id="PF24681">
    <property type="entry name" value="Kelch_KLHDC2_KLHL20_DRC7"/>
    <property type="match status" value="1"/>
</dbReference>
<gene>
    <name evidence="9" type="ORF">BRAA05T22131Z</name>
</gene>
<feature type="domain" description="Jacalin-type lectin" evidence="8">
    <location>
        <begin position="2"/>
        <end position="139"/>
    </location>
</feature>
<dbReference type="SMART" id="SM00915">
    <property type="entry name" value="Jacalin"/>
    <property type="match status" value="2"/>
</dbReference>
<dbReference type="SUPFAM" id="SSF51101">
    <property type="entry name" value="Mannose-binding lectins"/>
    <property type="match status" value="2"/>
</dbReference>
<comment type="similarity">
    <text evidence="2">Belongs to the jacalin lectin family.</text>
</comment>
<evidence type="ECO:0000256" key="6">
    <source>
        <dbReference type="ARBA" id="ARBA00023004"/>
    </source>
</evidence>
<dbReference type="Gene3D" id="2.100.10.30">
    <property type="entry name" value="Jacalin-like lectin domain"/>
    <property type="match status" value="2"/>
</dbReference>
<dbReference type="Gene3D" id="2.120.10.80">
    <property type="entry name" value="Kelch-type beta propeller"/>
    <property type="match status" value="1"/>
</dbReference>
<dbReference type="InterPro" id="IPR033734">
    <property type="entry name" value="Jacalin-like_lectin_dom_plant"/>
</dbReference>
<protein>
    <recommendedName>
        <fullName evidence="8">Jacalin-type lectin domain-containing protein</fullName>
    </recommendedName>
</protein>
<dbReference type="InterPro" id="IPR036404">
    <property type="entry name" value="Jacalin-like_lectin_dom_sf"/>
</dbReference>
<evidence type="ECO:0000259" key="8">
    <source>
        <dbReference type="PROSITE" id="PS51752"/>
    </source>
</evidence>
<keyword evidence="3" id="KW-0880">Kelch repeat</keyword>
<keyword evidence="7" id="KW-0456">Lyase</keyword>
<evidence type="ECO:0000256" key="3">
    <source>
        <dbReference type="ARBA" id="ARBA00022441"/>
    </source>
</evidence>
<evidence type="ECO:0000256" key="5">
    <source>
        <dbReference type="ARBA" id="ARBA00022737"/>
    </source>
</evidence>